<protein>
    <submittedName>
        <fullName evidence="3">Heterokaryon incompatibility</fullName>
    </submittedName>
</protein>
<dbReference type="VEuPathDB" id="FungiDB:AO090003000341"/>
<dbReference type="VEuPathDB" id="FungiDB:AO090001000187"/>
<dbReference type="Pfam" id="PF12296">
    <property type="entry name" value="HsbA"/>
    <property type="match status" value="1"/>
</dbReference>
<evidence type="ECO:0000313" key="3">
    <source>
        <dbReference type="EMBL" id="OOO10556.1"/>
    </source>
</evidence>
<dbReference type="Proteomes" id="UP000190312">
    <property type="component" value="Unassembled WGS sequence"/>
</dbReference>
<comment type="caution">
    <text evidence="3">The sequence shown here is derived from an EMBL/GenBank/DDBJ whole genome shotgun (WGS) entry which is preliminary data.</text>
</comment>
<feature type="signal peptide" evidence="1">
    <location>
        <begin position="1"/>
        <end position="16"/>
    </location>
</feature>
<gene>
    <name evidence="3" type="ORF">OAory_01063640</name>
</gene>
<evidence type="ECO:0000259" key="2">
    <source>
        <dbReference type="Pfam" id="PF06985"/>
    </source>
</evidence>
<organism evidence="3 4">
    <name type="scientific">Aspergillus oryzae</name>
    <name type="common">Yellow koji mold</name>
    <dbReference type="NCBI Taxonomy" id="5062"/>
    <lineage>
        <taxon>Eukaryota</taxon>
        <taxon>Fungi</taxon>
        <taxon>Dikarya</taxon>
        <taxon>Ascomycota</taxon>
        <taxon>Pezizomycotina</taxon>
        <taxon>Eurotiomycetes</taxon>
        <taxon>Eurotiomycetidae</taxon>
        <taxon>Eurotiales</taxon>
        <taxon>Aspergillaceae</taxon>
        <taxon>Aspergillus</taxon>
        <taxon>Aspergillus subgen. Circumdati</taxon>
    </lineage>
</organism>
<reference evidence="3 4" key="1">
    <citation type="submission" date="2016-10" db="EMBL/GenBank/DDBJ databases">
        <title>Genome sequencing of Aspergillus oryzae BCC7051.</title>
        <authorList>
            <person name="Thammarongtham C."/>
            <person name="Vorapreeda T."/>
            <person name="Nookaew I."/>
            <person name="Srisuk T."/>
            <person name="Land M."/>
            <person name="Jeennor S."/>
            <person name="Laoteng K."/>
        </authorList>
    </citation>
    <scope>NUCLEOTIDE SEQUENCE [LARGE SCALE GENOMIC DNA]</scope>
    <source>
        <strain evidence="3 4">BCC7051</strain>
    </source>
</reference>
<dbReference type="Pfam" id="PF06985">
    <property type="entry name" value="HET"/>
    <property type="match status" value="1"/>
</dbReference>
<name>A0A1S9DNT6_ASPOZ</name>
<accession>A0A1S9DNT6</accession>
<dbReference type="AlphaFoldDB" id="A0A1S9DNT6"/>
<dbReference type="InterPro" id="IPR021054">
    <property type="entry name" value="Cell_wall_mannoprotein_1"/>
</dbReference>
<dbReference type="PANTHER" id="PTHR33112">
    <property type="entry name" value="DOMAIN PROTEIN, PUTATIVE-RELATED"/>
    <property type="match status" value="1"/>
</dbReference>
<dbReference type="EMBL" id="MKZY01000004">
    <property type="protein sequence ID" value="OOO10556.1"/>
    <property type="molecule type" value="Genomic_DNA"/>
</dbReference>
<dbReference type="PANTHER" id="PTHR33112:SF12">
    <property type="entry name" value="HETEROKARYON INCOMPATIBILITY DOMAIN-CONTAINING PROTEIN"/>
    <property type="match status" value="1"/>
</dbReference>
<dbReference type="VEuPathDB" id="FungiDB:AO090003000342"/>
<dbReference type="eggNOG" id="ENOG502SRGD">
    <property type="taxonomic scope" value="Eukaryota"/>
</dbReference>
<dbReference type="InterPro" id="IPR010730">
    <property type="entry name" value="HET"/>
</dbReference>
<evidence type="ECO:0000313" key="4">
    <source>
        <dbReference type="Proteomes" id="UP000190312"/>
    </source>
</evidence>
<keyword evidence="1" id="KW-0732">Signal</keyword>
<feature type="domain" description="Heterokaryon incompatibility" evidence="2">
    <location>
        <begin position="461"/>
        <end position="606"/>
    </location>
</feature>
<proteinExistence type="predicted"/>
<evidence type="ECO:0000256" key="1">
    <source>
        <dbReference type="SAM" id="SignalP"/>
    </source>
</evidence>
<sequence>MKNLLPVISFAVLTAAQTIELGAPTDGAVLSRGSEFTAQVLKPGSLQPWIEVGIALAVNSCNDGVCPQPSDQLGNVLYAGPWTPTAHPSSGNYQNFTLQVPEYMPEGPATFTLTHLCLIGVSAHNIADISNSLADGELPFSGRTGSIARVSKCTGVLGFNYLRRRALSDSSARAATPILRRDAAKVQGDITQKIEPQINTLYNDVRGFPTSGLTGAMTIRSDLQSLATTVNDATADIKSTSSLDTPSGTTISADIQSLMPTSLVTLTHVGAEAPAWEDIQGGPALILSDLRSLKTALDNFANALISNEPLLLQAKALAIKTQIDGGLDIAIAPYSAMYLGDFEEAERSDTAEVFCKPATRNGACIALYITGRSGEPNGRIRLSPQEAIKVKSELGYPDVSYTLSDLIDDAEDKDNCPYRHGRIAHIFGVRDKAKDFATNARRYPRGAASRAFRVRIPEISYVALSYVWGQTPMLQTTTENLTQLRMPGAFGTKNATLPRTVRDGMALVKEIGYRFLWVDTICIVQDDPNKRDQIQVMNLIYRRARLTIVAMAGENANSGLPGVMQGTLIETPTAVIDGYKLQAKPPSFETELKRPRHSTRGWTYQEMLLSPRCLFISPYQYYFRCTIRLWPETWLNYHTPQPVSTLIWPTLSGTPSSDLLISGYEHYVEAYTRRQLTYDNDILNAFTAVLEELSLLFSITFHDAIPDTNIVRALLWCSAGDGAPERRSSITNPCADSNPYFPSWSWIGWKGPVTYAGSRFGNLRDLTSMCGLLPQTSLFRKPAPTTIFQKIETSDTKTIKTEQEKVTCRRPNCCTTIVVTGRTPRIKVQNARHTSLTERSPNEDLMGPSPQQLPEKFTNLSILQFRASTVMAKSYYFGKCQYESSTNRYDCVNVLPVYDSQRRQCGGFFNPAVRTLTLDESQQFAIIAISVFRSTRLPYKNFVDSCYGFEELNPRKCSCLLHVMLIRFHGEVAERAATGIMHPRAWKDAEPGPEYKLINLA</sequence>
<dbReference type="InterPro" id="IPR045469">
    <property type="entry name" value="Nis1"/>
</dbReference>
<feature type="chain" id="PRO_5012119898" evidence="1">
    <location>
        <begin position="17"/>
        <end position="1001"/>
    </location>
</feature>
<dbReference type="OrthoDB" id="5135333at2759"/>
<dbReference type="Pfam" id="PF19271">
    <property type="entry name" value="Nis1"/>
    <property type="match status" value="1"/>
</dbReference>